<proteinExistence type="predicted"/>
<dbReference type="AlphaFoldDB" id="A0A9N9D673"/>
<feature type="non-terminal residue" evidence="2">
    <location>
        <position position="61"/>
    </location>
</feature>
<comment type="caution">
    <text evidence="2">The sequence shown here is derived from an EMBL/GenBank/DDBJ whole genome shotgun (WGS) entry which is preliminary data.</text>
</comment>
<organism evidence="2 3">
    <name type="scientific">Funneliformis mosseae</name>
    <name type="common">Endomycorrhizal fungus</name>
    <name type="synonym">Glomus mosseae</name>
    <dbReference type="NCBI Taxonomy" id="27381"/>
    <lineage>
        <taxon>Eukaryota</taxon>
        <taxon>Fungi</taxon>
        <taxon>Fungi incertae sedis</taxon>
        <taxon>Mucoromycota</taxon>
        <taxon>Glomeromycotina</taxon>
        <taxon>Glomeromycetes</taxon>
        <taxon>Glomerales</taxon>
        <taxon>Glomeraceae</taxon>
        <taxon>Funneliformis</taxon>
    </lineage>
</organism>
<evidence type="ECO:0000256" key="1">
    <source>
        <dbReference type="SAM" id="MobiDB-lite"/>
    </source>
</evidence>
<gene>
    <name evidence="2" type="ORF">FMOSSE_LOCUS10153</name>
</gene>
<evidence type="ECO:0000313" key="3">
    <source>
        <dbReference type="Proteomes" id="UP000789375"/>
    </source>
</evidence>
<name>A0A9N9D673_FUNMO</name>
<accession>A0A9N9D673</accession>
<dbReference type="Proteomes" id="UP000789375">
    <property type="component" value="Unassembled WGS sequence"/>
</dbReference>
<feature type="region of interest" description="Disordered" evidence="1">
    <location>
        <begin position="1"/>
        <end position="29"/>
    </location>
</feature>
<sequence>PQKKCKNKSSDEQIKQKQQTSKRVKTSTELDDLERALDLKERDLVLKEREVKLKALQKLQV</sequence>
<reference evidence="2" key="1">
    <citation type="submission" date="2021-06" db="EMBL/GenBank/DDBJ databases">
        <authorList>
            <person name="Kallberg Y."/>
            <person name="Tangrot J."/>
            <person name="Rosling A."/>
        </authorList>
    </citation>
    <scope>NUCLEOTIDE SEQUENCE</scope>
    <source>
        <strain evidence="2">87-6 pot B 2015</strain>
    </source>
</reference>
<protein>
    <submittedName>
        <fullName evidence="2">10015_t:CDS:1</fullName>
    </submittedName>
</protein>
<evidence type="ECO:0000313" key="2">
    <source>
        <dbReference type="EMBL" id="CAG8624294.1"/>
    </source>
</evidence>
<keyword evidence="3" id="KW-1185">Reference proteome</keyword>
<dbReference type="EMBL" id="CAJVPP010003233">
    <property type="protein sequence ID" value="CAG8624294.1"/>
    <property type="molecule type" value="Genomic_DNA"/>
</dbReference>